<dbReference type="EMBL" id="PVXL01000078">
    <property type="protein sequence ID" value="PRR68866.1"/>
    <property type="molecule type" value="Genomic_DNA"/>
</dbReference>
<evidence type="ECO:0000313" key="2">
    <source>
        <dbReference type="Proteomes" id="UP000239430"/>
    </source>
</evidence>
<evidence type="ECO:0000313" key="1">
    <source>
        <dbReference type="EMBL" id="PRR68866.1"/>
    </source>
</evidence>
<organism evidence="1 2">
    <name type="scientific">Neomoorella stamsii</name>
    <dbReference type="NCBI Taxonomy" id="1266720"/>
    <lineage>
        <taxon>Bacteria</taxon>
        <taxon>Bacillati</taxon>
        <taxon>Bacillota</taxon>
        <taxon>Clostridia</taxon>
        <taxon>Neomoorellales</taxon>
        <taxon>Neomoorellaceae</taxon>
        <taxon>Neomoorella</taxon>
    </lineage>
</organism>
<keyword evidence="2" id="KW-1185">Reference proteome</keyword>
<evidence type="ECO:0008006" key="3">
    <source>
        <dbReference type="Google" id="ProtNLM"/>
    </source>
</evidence>
<protein>
    <recommendedName>
        <fullName evidence="3">Peptidase U32</fullName>
    </recommendedName>
</protein>
<comment type="caution">
    <text evidence="1">The sequence shown here is derived from an EMBL/GenBank/DDBJ whole genome shotgun (WGS) entry which is preliminary data.</text>
</comment>
<dbReference type="AlphaFoldDB" id="A0A9X7J002"/>
<proteinExistence type="predicted"/>
<accession>A0A9X7J002</accession>
<name>A0A9X7J002_9FIRM</name>
<dbReference type="Proteomes" id="UP000239430">
    <property type="component" value="Unassembled WGS sequence"/>
</dbReference>
<dbReference type="RefSeq" id="WP_054936646.1">
    <property type="nucleotide sequence ID" value="NZ_PVXL01000078.1"/>
</dbReference>
<reference evidence="1 2" key="1">
    <citation type="submission" date="2018-03" db="EMBL/GenBank/DDBJ databases">
        <title>Genome sequence of Moorella stamsii DSM 26217.</title>
        <authorList>
            <person name="Poehlein A."/>
            <person name="Daniel R."/>
        </authorList>
    </citation>
    <scope>NUCLEOTIDE SEQUENCE [LARGE SCALE GENOMIC DNA]</scope>
    <source>
        <strain evidence="2">DSM 26217</strain>
    </source>
</reference>
<sequence length="310" mass="34782">MDVIKQALERMGYAAEDAYDVPSSPYRFPDGAHYRNEVSGIENVANLEVLIEESEKRNVPVHRIICTVRGATLLTNSELRTFARLAAEKKYEIIMTPYPSRAWDTGRMYITPEGYVSGMRIRGMDNTYRVLKDIERCIEAGIRGFLVTDEGLLTILVQMRAEGVLPKDVVFKVSSFTGHASPAGARLLKQLGANTFNPLADLSLPMLASIRKAVDIPIDVYMTLVDSIGGYHRFLEAAEIARVCAPVYFKFEPGRSEGELYKSWAEPGYLNFLTREKVRQVQVTMEWIKRLNPEIICSTAGPEDLAVPKP</sequence>
<gene>
    <name evidence="1" type="ORF">MOST_31480</name>
</gene>